<reference evidence="1 2" key="1">
    <citation type="journal article" date="2014" name="PLoS Genet.">
        <title>Hidden diversity in honey bee gut symbionts detected by single-cell genomics.</title>
        <authorList>
            <person name="Engel P."/>
            <person name="Stepanauskas R."/>
            <person name="Moran N."/>
        </authorList>
    </citation>
    <scope>NUCLEOTIDE SEQUENCE [LARGE SCALE GENOMIC DNA]</scope>
    <source>
        <strain evidence="1 2">SCGC AB-598-J21</strain>
    </source>
</reference>
<evidence type="ECO:0000313" key="1">
    <source>
        <dbReference type="EMBL" id="KEQ02192.1"/>
    </source>
</evidence>
<sequence>MKLKRFVMFPGLSEDRCYWP</sequence>
<proteinExistence type="predicted"/>
<organism evidence="1 2">
    <name type="scientific">Snodgrassella alvi SCGC AB-598-J21</name>
    <dbReference type="NCBI Taxonomy" id="1385367"/>
    <lineage>
        <taxon>Bacteria</taxon>
        <taxon>Pseudomonadati</taxon>
        <taxon>Pseudomonadota</taxon>
        <taxon>Betaproteobacteria</taxon>
        <taxon>Neisseriales</taxon>
        <taxon>Neisseriaceae</taxon>
        <taxon>Snodgrassella</taxon>
    </lineage>
</organism>
<feature type="non-terminal residue" evidence="1">
    <location>
        <position position="20"/>
    </location>
</feature>
<dbReference type="Proteomes" id="UP000027644">
    <property type="component" value="Unassembled WGS sequence"/>
</dbReference>
<protein>
    <submittedName>
        <fullName evidence="1">Uncharacterized protein</fullName>
    </submittedName>
</protein>
<gene>
    <name evidence="1" type="ORF">SASC598J21_000240</name>
</gene>
<dbReference type="AlphaFoldDB" id="A0A074VEH4"/>
<comment type="caution">
    <text evidence="1">The sequence shown here is derived from an EMBL/GenBank/DDBJ whole genome shotgun (WGS) entry which is preliminary data.</text>
</comment>
<accession>A0A074VEH4</accession>
<dbReference type="EMBL" id="AVQL01000025">
    <property type="protein sequence ID" value="KEQ02192.1"/>
    <property type="molecule type" value="Genomic_DNA"/>
</dbReference>
<name>A0A074VEH4_9NEIS</name>
<evidence type="ECO:0000313" key="2">
    <source>
        <dbReference type="Proteomes" id="UP000027644"/>
    </source>
</evidence>